<feature type="signal peptide" evidence="2">
    <location>
        <begin position="1"/>
        <end position="27"/>
    </location>
</feature>
<protein>
    <submittedName>
        <fullName evidence="3">Uncharacterized protein</fullName>
    </submittedName>
</protein>
<feature type="region of interest" description="Disordered" evidence="1">
    <location>
        <begin position="26"/>
        <end position="82"/>
    </location>
</feature>
<dbReference type="EMBL" id="CP157675">
    <property type="protein sequence ID" value="XBP71310.1"/>
    <property type="molecule type" value="Genomic_DNA"/>
</dbReference>
<evidence type="ECO:0000256" key="2">
    <source>
        <dbReference type="SAM" id="SignalP"/>
    </source>
</evidence>
<name>A0AAU7LUL6_9BURK</name>
<keyword evidence="2" id="KW-0732">Signal</keyword>
<dbReference type="AlphaFoldDB" id="A0AAU7LUL6"/>
<reference evidence="3" key="1">
    <citation type="submission" date="2024-05" db="EMBL/GenBank/DDBJ databases">
        <authorList>
            <person name="Bunk B."/>
            <person name="Swiderski J."/>
            <person name="Sproer C."/>
            <person name="Thiel V."/>
        </authorList>
    </citation>
    <scope>NUCLEOTIDE SEQUENCE</scope>
    <source>
        <strain evidence="3">DSM 17735</strain>
    </source>
</reference>
<organism evidence="3">
    <name type="scientific">Polaromonas hydrogenivorans</name>
    <dbReference type="NCBI Taxonomy" id="335476"/>
    <lineage>
        <taxon>Bacteria</taxon>
        <taxon>Pseudomonadati</taxon>
        <taxon>Pseudomonadota</taxon>
        <taxon>Betaproteobacteria</taxon>
        <taxon>Burkholderiales</taxon>
        <taxon>Comamonadaceae</taxon>
        <taxon>Polaromonas</taxon>
    </lineage>
</organism>
<feature type="compositionally biased region" description="Basic and acidic residues" evidence="1">
    <location>
        <begin position="28"/>
        <end position="37"/>
    </location>
</feature>
<gene>
    <name evidence="3" type="ORF">ABLV49_05775</name>
</gene>
<evidence type="ECO:0000256" key="1">
    <source>
        <dbReference type="SAM" id="MobiDB-lite"/>
    </source>
</evidence>
<proteinExistence type="predicted"/>
<dbReference type="RefSeq" id="WP_349280692.1">
    <property type="nucleotide sequence ID" value="NZ_CBCSCU010000017.1"/>
</dbReference>
<accession>A0AAU7LUL6</accession>
<feature type="chain" id="PRO_5043481829" evidence="2">
    <location>
        <begin position="28"/>
        <end position="223"/>
    </location>
</feature>
<evidence type="ECO:0000313" key="3">
    <source>
        <dbReference type="EMBL" id="XBP71310.1"/>
    </source>
</evidence>
<sequence length="223" mass="23094">MKTQPIATLAAALAAAVLLAAAPMAQAETDKKADKTTVAKPVASKKADKPVAKSAAGKTESAKADKPVAKKKSEKPVAASSRTNLKSAAANVAAGIEAAEAALTPAELAIAERVQVGKLPCELGASVTLTADEKNPGYFNMQGKNFNYRMFPVPTSTGAIRLEDQKAGAVWLQLANKSMLMNQKLGIRLADECASPAQLEVAQNLKLNPPVSILEALPPGVAR</sequence>